<evidence type="ECO:0000313" key="2">
    <source>
        <dbReference type="EMBL" id="QHS90506.1"/>
    </source>
</evidence>
<dbReference type="Pfam" id="PF00268">
    <property type="entry name" value="Ribonuc_red_sm"/>
    <property type="match status" value="1"/>
</dbReference>
<dbReference type="InterPro" id="IPR012348">
    <property type="entry name" value="RNR-like"/>
</dbReference>
<name>A0A6C0BED9_9ZZZZ</name>
<dbReference type="PANTHER" id="PTHR23409:SF18">
    <property type="entry name" value="RIBONUCLEOSIDE-DIPHOSPHATE REDUCTASE SUBUNIT M2"/>
    <property type="match status" value="1"/>
</dbReference>
<dbReference type="SUPFAM" id="SSF47240">
    <property type="entry name" value="Ferritin-like"/>
    <property type="match status" value="1"/>
</dbReference>
<proteinExistence type="inferred from homology"/>
<dbReference type="GO" id="GO:0016491">
    <property type="term" value="F:oxidoreductase activity"/>
    <property type="evidence" value="ECO:0007669"/>
    <property type="project" value="InterPro"/>
</dbReference>
<dbReference type="InterPro" id="IPR009078">
    <property type="entry name" value="Ferritin-like_SF"/>
</dbReference>
<protein>
    <submittedName>
        <fullName evidence="2">Uncharacterized protein</fullName>
    </submittedName>
</protein>
<dbReference type="InterPro" id="IPR000358">
    <property type="entry name" value="RNR_small_fam"/>
</dbReference>
<dbReference type="InterPro" id="IPR030475">
    <property type="entry name" value="RNR_small_AS"/>
</dbReference>
<dbReference type="PROSITE" id="PS00368">
    <property type="entry name" value="RIBORED_SMALL"/>
    <property type="match status" value="1"/>
</dbReference>
<comment type="similarity">
    <text evidence="1">Belongs to the ribonucleoside diphosphate reductase small chain family.</text>
</comment>
<evidence type="ECO:0000256" key="1">
    <source>
        <dbReference type="ARBA" id="ARBA00009303"/>
    </source>
</evidence>
<accession>A0A6C0BED9</accession>
<dbReference type="GO" id="GO:0009263">
    <property type="term" value="P:deoxyribonucleotide biosynthetic process"/>
    <property type="evidence" value="ECO:0007669"/>
    <property type="project" value="InterPro"/>
</dbReference>
<dbReference type="Gene3D" id="1.10.620.20">
    <property type="entry name" value="Ribonucleotide Reductase, subunit A"/>
    <property type="match status" value="1"/>
</dbReference>
<dbReference type="InterPro" id="IPR033909">
    <property type="entry name" value="RNR_small"/>
</dbReference>
<sequence>MEVSSSLIRIKELEHEEEILKETPGRYVLFPIKYDKVWSMYKTAKSAFWTPEEVDLAKDLDDWEKLNDKEKYFIKNVLAFFAAQDLIVSENLDTRFSQDVKVPEALAFYAFQDAIEYIHSESYALMLDTYVKDPQEKHELFNAMNTLSWVKQKADWALKWVNNETAPFALRLLAFAIVEGVLFSGSFCAIYWLKERGLMPGLTTFNEFISKDESLHAEFAVLMYSLLKNKLPSDCVYDIFKEAVDIEKEFITKSLPCDLLGMNSVLMIQYIEFVADRLLVQLGYEKMYHSKNPFPFMDRICLDLKENFFESRVQSYAKANVGKQNVFEFKLDEEF</sequence>
<dbReference type="AlphaFoldDB" id="A0A6C0BED9"/>
<dbReference type="CDD" id="cd01049">
    <property type="entry name" value="RNRR2"/>
    <property type="match status" value="1"/>
</dbReference>
<dbReference type="EMBL" id="MN739140">
    <property type="protein sequence ID" value="QHS90506.1"/>
    <property type="molecule type" value="Genomic_DNA"/>
</dbReference>
<organism evidence="2">
    <name type="scientific">viral metagenome</name>
    <dbReference type="NCBI Taxonomy" id="1070528"/>
    <lineage>
        <taxon>unclassified sequences</taxon>
        <taxon>metagenomes</taxon>
        <taxon>organismal metagenomes</taxon>
    </lineage>
</organism>
<reference evidence="2" key="1">
    <citation type="journal article" date="2020" name="Nature">
        <title>Giant virus diversity and host interactions through global metagenomics.</title>
        <authorList>
            <person name="Schulz F."/>
            <person name="Roux S."/>
            <person name="Paez-Espino D."/>
            <person name="Jungbluth S."/>
            <person name="Walsh D.A."/>
            <person name="Denef V.J."/>
            <person name="McMahon K.D."/>
            <person name="Konstantinidis K.T."/>
            <person name="Eloe-Fadrosh E.A."/>
            <person name="Kyrpides N.C."/>
            <person name="Woyke T."/>
        </authorList>
    </citation>
    <scope>NUCLEOTIDE SEQUENCE</scope>
    <source>
        <strain evidence="2">GVMAG-M-3300010354-11</strain>
    </source>
</reference>
<dbReference type="PANTHER" id="PTHR23409">
    <property type="entry name" value="RIBONUCLEOSIDE-DIPHOSPHATE REDUCTASE SMALL CHAIN"/>
    <property type="match status" value="1"/>
</dbReference>